<keyword evidence="3" id="KW-1185">Reference proteome</keyword>
<organism evidence="2 3">
    <name type="scientific">Lentinus tigrinus ALCF2SS1-6</name>
    <dbReference type="NCBI Taxonomy" id="1328759"/>
    <lineage>
        <taxon>Eukaryota</taxon>
        <taxon>Fungi</taxon>
        <taxon>Dikarya</taxon>
        <taxon>Basidiomycota</taxon>
        <taxon>Agaricomycotina</taxon>
        <taxon>Agaricomycetes</taxon>
        <taxon>Polyporales</taxon>
        <taxon>Polyporaceae</taxon>
        <taxon>Lentinus</taxon>
    </lineage>
</organism>
<evidence type="ECO:0000313" key="2">
    <source>
        <dbReference type="EMBL" id="RPD52620.1"/>
    </source>
</evidence>
<feature type="region of interest" description="Disordered" evidence="1">
    <location>
        <begin position="53"/>
        <end position="153"/>
    </location>
</feature>
<protein>
    <submittedName>
        <fullName evidence="2">Uncharacterized protein</fullName>
    </submittedName>
</protein>
<reference evidence="2" key="1">
    <citation type="journal article" date="2018" name="Genome Biol. Evol.">
        <title>Genomics and development of Lentinus tigrinus, a white-rot wood-decaying mushroom with dimorphic fruiting bodies.</title>
        <authorList>
            <person name="Wu B."/>
            <person name="Xu Z."/>
            <person name="Knudson A."/>
            <person name="Carlson A."/>
            <person name="Chen N."/>
            <person name="Kovaka S."/>
            <person name="LaButti K."/>
            <person name="Lipzen A."/>
            <person name="Pennachio C."/>
            <person name="Riley R."/>
            <person name="Schakwitz W."/>
            <person name="Umezawa K."/>
            <person name="Ohm R.A."/>
            <person name="Grigoriev I.V."/>
            <person name="Nagy L.G."/>
            <person name="Gibbons J."/>
            <person name="Hibbett D."/>
        </authorList>
    </citation>
    <scope>NUCLEOTIDE SEQUENCE [LARGE SCALE GENOMIC DNA]</scope>
    <source>
        <strain evidence="2">ALCF2SS1-6</strain>
    </source>
</reference>
<feature type="compositionally biased region" description="Polar residues" evidence="1">
    <location>
        <begin position="115"/>
        <end position="137"/>
    </location>
</feature>
<evidence type="ECO:0000313" key="3">
    <source>
        <dbReference type="Proteomes" id="UP000313359"/>
    </source>
</evidence>
<gene>
    <name evidence="2" type="ORF">L227DRAFT_617673</name>
</gene>
<proteinExistence type="predicted"/>
<dbReference type="Proteomes" id="UP000313359">
    <property type="component" value="Unassembled WGS sequence"/>
</dbReference>
<dbReference type="AlphaFoldDB" id="A0A5C2RNC3"/>
<name>A0A5C2RNC3_9APHY</name>
<evidence type="ECO:0000256" key="1">
    <source>
        <dbReference type="SAM" id="MobiDB-lite"/>
    </source>
</evidence>
<sequence>MEREKWAAWLDDVLWVFYELLNHMELHGKILLRSHVKTGDALSLFMGSNADAVTSTSEGGLVSGSFQPGPMLLPGLPRPDAHMTQNKKRSLDEREGVEASRSGSDSKRARGSEHAQPTQPVENEPRQLQGQMDNPSSPERMDRIGEENGDAEL</sequence>
<accession>A0A5C2RNC3</accession>
<dbReference type="EMBL" id="ML122349">
    <property type="protein sequence ID" value="RPD52620.1"/>
    <property type="molecule type" value="Genomic_DNA"/>
</dbReference>
<feature type="compositionally biased region" description="Basic and acidic residues" evidence="1">
    <location>
        <begin position="89"/>
        <end position="113"/>
    </location>
</feature>